<accession>A0AAV9V3R0</accession>
<keyword evidence="3" id="KW-1185">Reference proteome</keyword>
<evidence type="ECO:0000313" key="2">
    <source>
        <dbReference type="EMBL" id="KAK6352201.1"/>
    </source>
</evidence>
<feature type="compositionally biased region" description="Basic and acidic residues" evidence="1">
    <location>
        <begin position="57"/>
        <end position="68"/>
    </location>
</feature>
<organism evidence="2 3">
    <name type="scientific">Orbilia blumenaviensis</name>
    <dbReference type="NCBI Taxonomy" id="1796055"/>
    <lineage>
        <taxon>Eukaryota</taxon>
        <taxon>Fungi</taxon>
        <taxon>Dikarya</taxon>
        <taxon>Ascomycota</taxon>
        <taxon>Pezizomycotina</taxon>
        <taxon>Orbiliomycetes</taxon>
        <taxon>Orbiliales</taxon>
        <taxon>Orbiliaceae</taxon>
        <taxon>Orbilia</taxon>
    </lineage>
</organism>
<name>A0AAV9V3R0_9PEZI</name>
<feature type="region of interest" description="Disordered" evidence="1">
    <location>
        <begin position="39"/>
        <end position="68"/>
    </location>
</feature>
<evidence type="ECO:0000256" key="1">
    <source>
        <dbReference type="SAM" id="MobiDB-lite"/>
    </source>
</evidence>
<reference evidence="2 3" key="1">
    <citation type="submission" date="2019-10" db="EMBL/GenBank/DDBJ databases">
        <authorList>
            <person name="Palmer J.M."/>
        </authorList>
    </citation>
    <scope>NUCLEOTIDE SEQUENCE [LARGE SCALE GENOMIC DNA]</scope>
    <source>
        <strain evidence="2 3">TWF730</strain>
    </source>
</reference>
<dbReference type="AlphaFoldDB" id="A0AAV9V3R0"/>
<proteinExistence type="predicted"/>
<dbReference type="Proteomes" id="UP001373714">
    <property type="component" value="Unassembled WGS sequence"/>
</dbReference>
<gene>
    <name evidence="2" type="ORF">TWF730_009031</name>
</gene>
<comment type="caution">
    <text evidence="2">The sequence shown here is derived from an EMBL/GenBank/DDBJ whole genome shotgun (WGS) entry which is preliminary data.</text>
</comment>
<evidence type="ECO:0000313" key="3">
    <source>
        <dbReference type="Proteomes" id="UP001373714"/>
    </source>
</evidence>
<protein>
    <submittedName>
        <fullName evidence="2">Uncharacterized protein</fullName>
    </submittedName>
</protein>
<sequence length="68" mass="7500">MEPTLEDVGELREPALFCDWSANLSEQVRAEVHRRFYDGEPASPLSFRGQSSGAGDGKLREFSDGARA</sequence>
<dbReference type="EMBL" id="JAVHNS010000006">
    <property type="protein sequence ID" value="KAK6352201.1"/>
    <property type="molecule type" value="Genomic_DNA"/>
</dbReference>